<dbReference type="AlphaFoldDB" id="A0AAP2CQS8"/>
<sequence length="289" mass="33769">MPKQLALFTMVYDDDVFLDIFLRYWAQFLPLKNIYVLIHADYEKYEALAAGCNCIRINRPEMHKDSEVDRWKMISHFASGMSFMFDRVIYTDVDEIIVVDPDIAPDPVQYLLDQRYPVIAAPGVDLVNIEALEPQPYDPAKPVLSQRRHYALNSWYTKPCITTKPIQWCSGGHFSDIEKVHVDPNLTLVHLRLFDARIFEDRSAARIKMISDKETGEPISGLGGKTWRRTTDQFERYFTDDIQQTDKIFAFGHEKKSHEVRGTRDGYVLRNPKEKRTIQRIPARYETLF</sequence>
<name>A0AAP2CQS8_9RHOB</name>
<dbReference type="RefSeq" id="WP_327792200.1">
    <property type="nucleotide sequence ID" value="NZ_JADQAZ010000001.1"/>
</dbReference>
<comment type="caution">
    <text evidence="1">The sequence shown here is derived from an EMBL/GenBank/DDBJ whole genome shotgun (WGS) entry which is preliminary data.</text>
</comment>
<evidence type="ECO:0008006" key="3">
    <source>
        <dbReference type="Google" id="ProtNLM"/>
    </source>
</evidence>
<dbReference type="Proteomes" id="UP001315686">
    <property type="component" value="Unassembled WGS sequence"/>
</dbReference>
<protein>
    <recommendedName>
        <fullName evidence="3">Glycosyl transferase family 2</fullName>
    </recommendedName>
</protein>
<gene>
    <name evidence="1" type="ORF">IV417_01170</name>
</gene>
<evidence type="ECO:0000313" key="1">
    <source>
        <dbReference type="EMBL" id="MBT0955983.1"/>
    </source>
</evidence>
<keyword evidence="2" id="KW-1185">Reference proteome</keyword>
<organism evidence="1 2">
    <name type="scientific">Harenicola maris</name>
    <dbReference type="NCBI Taxonomy" id="2841044"/>
    <lineage>
        <taxon>Bacteria</taxon>
        <taxon>Pseudomonadati</taxon>
        <taxon>Pseudomonadota</taxon>
        <taxon>Alphaproteobacteria</taxon>
        <taxon>Rhodobacterales</taxon>
        <taxon>Paracoccaceae</taxon>
        <taxon>Harenicola</taxon>
    </lineage>
</organism>
<dbReference type="EMBL" id="JADQAZ010000001">
    <property type="protein sequence ID" value="MBT0955983.1"/>
    <property type="molecule type" value="Genomic_DNA"/>
</dbReference>
<accession>A0AAP2CQS8</accession>
<evidence type="ECO:0000313" key="2">
    <source>
        <dbReference type="Proteomes" id="UP001315686"/>
    </source>
</evidence>
<reference evidence="1 2" key="1">
    <citation type="journal article" date="2021" name="Arch. Microbiol.">
        <title>Harenicola maris gen. nov., sp. nov. isolated from the Sea of Japan shallow sediments.</title>
        <authorList>
            <person name="Romanenko L.A."/>
            <person name="Kurilenko V.V."/>
            <person name="Chernysheva N.Y."/>
            <person name="Tekutyeva L.A."/>
            <person name="Velansky P.V."/>
            <person name="Svetashev V.I."/>
            <person name="Isaeva M.P."/>
        </authorList>
    </citation>
    <scope>NUCLEOTIDE SEQUENCE [LARGE SCALE GENOMIC DNA]</scope>
    <source>
        <strain evidence="1 2">KMM 3653</strain>
    </source>
</reference>
<proteinExistence type="predicted"/>